<keyword evidence="5" id="KW-0472">Membrane</keyword>
<evidence type="ECO:0000256" key="6">
    <source>
        <dbReference type="ARBA" id="ARBA00023239"/>
    </source>
</evidence>
<dbReference type="GO" id="GO:0007168">
    <property type="term" value="P:receptor guanylyl cyclase signaling pathway"/>
    <property type="evidence" value="ECO:0007669"/>
    <property type="project" value="TreeGrafter"/>
</dbReference>
<dbReference type="PANTHER" id="PTHR11920">
    <property type="entry name" value="GUANYLYL CYCLASE"/>
    <property type="match status" value="1"/>
</dbReference>
<keyword evidence="6" id="KW-0456">Lyase</keyword>
<feature type="modified residue" description="4-aspartylphosphate" evidence="7">
    <location>
        <position position="145"/>
    </location>
</feature>
<reference evidence="12" key="1">
    <citation type="submission" date="2014-05" db="EMBL/GenBank/DDBJ databases">
        <title>The transcriptome of the halophilic microalga Tetraselmis sp. GSL018 isolated from the Great Salt Lake, Utah.</title>
        <authorList>
            <person name="Jinkerson R.E."/>
            <person name="D'Adamo S."/>
            <person name="Posewitz M.C."/>
        </authorList>
    </citation>
    <scope>NUCLEOTIDE SEQUENCE</scope>
    <source>
        <strain evidence="12">GSL018</strain>
    </source>
</reference>
<dbReference type="InterPro" id="IPR029787">
    <property type="entry name" value="Nucleotide_cyclase"/>
</dbReference>
<dbReference type="InterPro" id="IPR001789">
    <property type="entry name" value="Sig_transdc_resp-reg_receiver"/>
</dbReference>
<evidence type="ECO:0000313" key="13">
    <source>
        <dbReference type="EMBL" id="JAC79741.1"/>
    </source>
</evidence>
<dbReference type="CDD" id="cd07302">
    <property type="entry name" value="CHD"/>
    <property type="match status" value="1"/>
</dbReference>
<dbReference type="Pfam" id="PF00072">
    <property type="entry name" value="Response_reg"/>
    <property type="match status" value="1"/>
</dbReference>
<keyword evidence="3" id="KW-0547">Nucleotide-binding</keyword>
<evidence type="ECO:0000256" key="8">
    <source>
        <dbReference type="SAM" id="MobiDB-lite"/>
    </source>
</evidence>
<dbReference type="CDD" id="cd00156">
    <property type="entry name" value="REC"/>
    <property type="match status" value="1"/>
</dbReference>
<evidence type="ECO:0000313" key="12">
    <source>
        <dbReference type="EMBL" id="JAC79216.1"/>
    </source>
</evidence>
<dbReference type="EMBL" id="GBEZ01005583">
    <property type="protein sequence ID" value="JAC79741.1"/>
    <property type="molecule type" value="Transcribed_RNA"/>
</dbReference>
<proteinExistence type="predicted"/>
<protein>
    <submittedName>
        <fullName evidence="12">Guanylate cyclase</fullName>
    </submittedName>
</protein>
<dbReference type="PROSITE" id="PS50110">
    <property type="entry name" value="RESPONSE_REGULATORY"/>
    <property type="match status" value="1"/>
</dbReference>
<accession>A0A061S8X7</accession>
<dbReference type="Gene3D" id="3.40.50.2300">
    <property type="match status" value="1"/>
</dbReference>
<keyword evidence="4" id="KW-1133">Transmembrane helix</keyword>
<feature type="domain" description="Response regulatory" evidence="9">
    <location>
        <begin position="89"/>
        <end position="212"/>
    </location>
</feature>
<feature type="region of interest" description="Disordered" evidence="8">
    <location>
        <begin position="1"/>
        <end position="30"/>
    </location>
</feature>
<evidence type="ECO:0000256" key="2">
    <source>
        <dbReference type="ARBA" id="ARBA00022692"/>
    </source>
</evidence>
<evidence type="ECO:0000256" key="5">
    <source>
        <dbReference type="ARBA" id="ARBA00023136"/>
    </source>
</evidence>
<dbReference type="InterPro" id="IPR050401">
    <property type="entry name" value="Cyclic_nucleotide_synthase"/>
</dbReference>
<evidence type="ECO:0000256" key="1">
    <source>
        <dbReference type="ARBA" id="ARBA00004370"/>
    </source>
</evidence>
<name>A0A061S8X7_9CHLO</name>
<dbReference type="AlphaFoldDB" id="A0A061S8X7"/>
<dbReference type="GO" id="GO:0005886">
    <property type="term" value="C:plasma membrane"/>
    <property type="evidence" value="ECO:0007669"/>
    <property type="project" value="TreeGrafter"/>
</dbReference>
<evidence type="ECO:0000256" key="4">
    <source>
        <dbReference type="ARBA" id="ARBA00022989"/>
    </source>
</evidence>
<organism evidence="12">
    <name type="scientific">Tetraselmis sp. GSL018</name>
    <dbReference type="NCBI Taxonomy" id="582737"/>
    <lineage>
        <taxon>Eukaryota</taxon>
        <taxon>Viridiplantae</taxon>
        <taxon>Chlorophyta</taxon>
        <taxon>core chlorophytes</taxon>
        <taxon>Chlorodendrophyceae</taxon>
        <taxon>Chlorodendrales</taxon>
        <taxon>Chlorodendraceae</taxon>
        <taxon>Tetraselmis</taxon>
    </lineage>
</organism>
<dbReference type="Pfam" id="PF00211">
    <property type="entry name" value="Guanylate_cyc"/>
    <property type="match status" value="1"/>
</dbReference>
<evidence type="ECO:0000259" key="9">
    <source>
        <dbReference type="PROSITE" id="PS50110"/>
    </source>
</evidence>
<dbReference type="PROSITE" id="PS50125">
    <property type="entry name" value="GUANYLATE_CYCLASE_2"/>
    <property type="match status" value="1"/>
</dbReference>
<gene>
    <name evidence="13" type="ORF">TSPGSL018_11939</name>
    <name evidence="12" type="ORF">TSPGSL018_13239</name>
    <name evidence="11" type="ORF">TSPGSL018_14551</name>
</gene>
<evidence type="ECO:0000256" key="3">
    <source>
        <dbReference type="ARBA" id="ARBA00022741"/>
    </source>
</evidence>
<dbReference type="SMART" id="SM00448">
    <property type="entry name" value="REC"/>
    <property type="match status" value="1"/>
</dbReference>
<dbReference type="GO" id="GO:0004016">
    <property type="term" value="F:adenylate cyclase activity"/>
    <property type="evidence" value="ECO:0007669"/>
    <property type="project" value="TreeGrafter"/>
</dbReference>
<sequence>MFQVRQRTSEACSSSEDVKQSSSSSNSSGRRQVCLLPDLVNAEDKCAASRLNSQKSEKVQDYLKTLLSKTALSLRLERKPVNIRRENAEAICVDDDIVQHAVFRKSLSKQYTVYCFVGAEDALDFLSIRSCEGNLDCTRTVIVVDNILPGISGVDFVTEVRRRFASAFLPIVMVSGDNADSAAASAFEAGADDFVCKPVSPNNLASRVQAKQLSMIRHKAVHDELAQRNCLLEQMLPRPAIQNLASGQQLLYEKKRTVSVIFANVVSFQELTSTVGTDHLILMLHSLFSAYDELIDEHGVCKVEATGHRYMVVAGHLEPTRGDHARRAVNMATAMIEVVQSFHLPNGSPLRIRVGIHTGPAHAGMIGRKVPRYCFFGDTVNIASQMEASGFPNCVHVSQATYEQLCLECGDAMASELLVGFGSRPGKGRGREQTWLIRTGDWHEALSTVTAGSDP</sequence>
<dbReference type="Gene3D" id="3.30.70.1230">
    <property type="entry name" value="Nucleotide cyclase"/>
    <property type="match status" value="1"/>
</dbReference>
<dbReference type="GO" id="GO:0000166">
    <property type="term" value="F:nucleotide binding"/>
    <property type="evidence" value="ECO:0007669"/>
    <property type="project" value="UniProtKB-KW"/>
</dbReference>
<dbReference type="SUPFAM" id="SSF55073">
    <property type="entry name" value="Nucleotide cyclase"/>
    <property type="match status" value="1"/>
</dbReference>
<dbReference type="PANTHER" id="PTHR11920:SF335">
    <property type="entry name" value="GUANYLATE CYCLASE"/>
    <property type="match status" value="1"/>
</dbReference>
<dbReference type="SUPFAM" id="SSF52172">
    <property type="entry name" value="CheY-like"/>
    <property type="match status" value="1"/>
</dbReference>
<dbReference type="GO" id="GO:0004383">
    <property type="term" value="F:guanylate cyclase activity"/>
    <property type="evidence" value="ECO:0007669"/>
    <property type="project" value="TreeGrafter"/>
</dbReference>
<evidence type="ECO:0000256" key="7">
    <source>
        <dbReference type="PROSITE-ProRule" id="PRU00169"/>
    </source>
</evidence>
<dbReference type="EMBL" id="GBEZ01006732">
    <property type="protein sequence ID" value="JAC78681.1"/>
    <property type="molecule type" value="Transcribed_RNA"/>
</dbReference>
<evidence type="ECO:0000259" key="10">
    <source>
        <dbReference type="PROSITE" id="PS50125"/>
    </source>
</evidence>
<feature type="domain" description="Guanylate cyclase" evidence="10">
    <location>
        <begin position="259"/>
        <end position="387"/>
    </location>
</feature>
<dbReference type="InterPro" id="IPR001054">
    <property type="entry name" value="A/G_cyclase"/>
</dbReference>
<keyword evidence="2" id="KW-0812">Transmembrane</keyword>
<dbReference type="InterPro" id="IPR011006">
    <property type="entry name" value="CheY-like_superfamily"/>
</dbReference>
<feature type="compositionally biased region" description="Polar residues" evidence="8">
    <location>
        <begin position="1"/>
        <end position="12"/>
    </location>
</feature>
<dbReference type="GO" id="GO:0001653">
    <property type="term" value="F:peptide receptor activity"/>
    <property type="evidence" value="ECO:0007669"/>
    <property type="project" value="TreeGrafter"/>
</dbReference>
<comment type="subcellular location">
    <subcellularLocation>
        <location evidence="1">Membrane</location>
    </subcellularLocation>
</comment>
<dbReference type="SMART" id="SM00044">
    <property type="entry name" value="CYCc"/>
    <property type="match status" value="1"/>
</dbReference>
<keyword evidence="7" id="KW-0597">Phosphoprotein</keyword>
<dbReference type="EMBL" id="GBEZ01006159">
    <property type="protein sequence ID" value="JAC79216.1"/>
    <property type="molecule type" value="Transcribed_RNA"/>
</dbReference>
<dbReference type="GO" id="GO:0000160">
    <property type="term" value="P:phosphorelay signal transduction system"/>
    <property type="evidence" value="ECO:0007669"/>
    <property type="project" value="InterPro"/>
</dbReference>
<evidence type="ECO:0000313" key="11">
    <source>
        <dbReference type="EMBL" id="JAC78681.1"/>
    </source>
</evidence>